<dbReference type="PROSITE" id="PS50178">
    <property type="entry name" value="ZF_FYVE"/>
    <property type="match status" value="1"/>
</dbReference>
<name>A0A8H7S772_9FUNG</name>
<dbReference type="SUPFAM" id="SSF89009">
    <property type="entry name" value="GAT-like domain"/>
    <property type="match status" value="1"/>
</dbReference>
<keyword evidence="9" id="KW-0472">Membrane</keyword>
<dbReference type="PROSITE" id="PS50179">
    <property type="entry name" value="VHS"/>
    <property type="match status" value="1"/>
</dbReference>
<dbReference type="SUPFAM" id="SSF57903">
    <property type="entry name" value="FYVE/PHD zinc finger"/>
    <property type="match status" value="1"/>
</dbReference>
<evidence type="ECO:0000256" key="6">
    <source>
        <dbReference type="ARBA" id="ARBA00022753"/>
    </source>
</evidence>
<evidence type="ECO:0000259" key="13">
    <source>
        <dbReference type="PROSITE" id="PS50179"/>
    </source>
</evidence>
<dbReference type="SMART" id="SM00726">
    <property type="entry name" value="UIM"/>
    <property type="match status" value="2"/>
</dbReference>
<dbReference type="InterPro" id="IPR011011">
    <property type="entry name" value="Znf_FYVE_PHD"/>
</dbReference>
<feature type="region of interest" description="Disordered" evidence="11">
    <location>
        <begin position="528"/>
        <end position="640"/>
    </location>
</feature>
<dbReference type="Pfam" id="PF01363">
    <property type="entry name" value="FYVE"/>
    <property type="match status" value="1"/>
</dbReference>
<feature type="region of interest" description="Disordered" evidence="11">
    <location>
        <begin position="302"/>
        <end position="344"/>
    </location>
</feature>
<feature type="compositionally biased region" description="Low complexity" evidence="11">
    <location>
        <begin position="310"/>
        <end position="336"/>
    </location>
</feature>
<feature type="region of interest" description="Disordered" evidence="11">
    <location>
        <begin position="245"/>
        <end position="283"/>
    </location>
</feature>
<evidence type="ECO:0000256" key="9">
    <source>
        <dbReference type="ARBA" id="ARBA00023136"/>
    </source>
</evidence>
<evidence type="ECO:0000256" key="4">
    <source>
        <dbReference type="ARBA" id="ARBA00022723"/>
    </source>
</evidence>
<dbReference type="SMART" id="SM00288">
    <property type="entry name" value="VHS"/>
    <property type="match status" value="1"/>
</dbReference>
<keyword evidence="5" id="KW-0677">Repeat</keyword>
<dbReference type="GO" id="GO:0033565">
    <property type="term" value="C:ESCRT-0 complex"/>
    <property type="evidence" value="ECO:0007669"/>
    <property type="project" value="TreeGrafter"/>
</dbReference>
<evidence type="ECO:0000313" key="15">
    <source>
        <dbReference type="Proteomes" id="UP000646827"/>
    </source>
</evidence>
<comment type="caution">
    <text evidence="14">The sequence shown here is derived from an EMBL/GenBank/DDBJ whole genome shotgun (WGS) entry which is preliminary data.</text>
</comment>
<dbReference type="GO" id="GO:0043130">
    <property type="term" value="F:ubiquitin binding"/>
    <property type="evidence" value="ECO:0007669"/>
    <property type="project" value="InterPro"/>
</dbReference>
<dbReference type="AlphaFoldDB" id="A0A8H7S772"/>
<accession>A0A8H7S772</accession>
<evidence type="ECO:0000256" key="11">
    <source>
        <dbReference type="SAM" id="MobiDB-lite"/>
    </source>
</evidence>
<dbReference type="InterPro" id="IPR017455">
    <property type="entry name" value="Znf_FYVE-rel"/>
</dbReference>
<dbReference type="InterPro" id="IPR008942">
    <property type="entry name" value="ENTH_VHS"/>
</dbReference>
<dbReference type="Gene3D" id="1.25.40.90">
    <property type="match status" value="1"/>
</dbReference>
<comment type="similarity">
    <text evidence="2">Belongs to the VPS27 family.</text>
</comment>
<dbReference type="Pfam" id="PF21356">
    <property type="entry name" value="Vps27_GAT-like"/>
    <property type="match status" value="1"/>
</dbReference>
<dbReference type="Gene3D" id="3.30.40.10">
    <property type="entry name" value="Zinc/RING finger domain, C3HC4 (zinc finger)"/>
    <property type="match status" value="1"/>
</dbReference>
<protein>
    <recommendedName>
        <fullName evidence="3">Vacuolar protein sorting-associated protein 27</fullName>
    </recommendedName>
</protein>
<keyword evidence="6" id="KW-0967">Endosome</keyword>
<keyword evidence="4" id="KW-0479">Metal-binding</keyword>
<evidence type="ECO:0000256" key="8">
    <source>
        <dbReference type="ARBA" id="ARBA00022833"/>
    </source>
</evidence>
<dbReference type="GO" id="GO:0010008">
    <property type="term" value="C:endosome membrane"/>
    <property type="evidence" value="ECO:0007669"/>
    <property type="project" value="UniProtKB-SubCell"/>
</dbReference>
<dbReference type="Pfam" id="PF00790">
    <property type="entry name" value="VHS"/>
    <property type="match status" value="1"/>
</dbReference>
<evidence type="ECO:0000256" key="7">
    <source>
        <dbReference type="ARBA" id="ARBA00022771"/>
    </source>
</evidence>
<evidence type="ECO:0000256" key="2">
    <source>
        <dbReference type="ARBA" id="ARBA00008597"/>
    </source>
</evidence>
<dbReference type="SUPFAM" id="SSF48464">
    <property type="entry name" value="ENTH/VHS domain"/>
    <property type="match status" value="1"/>
</dbReference>
<dbReference type="InterPro" id="IPR003903">
    <property type="entry name" value="UIM_dom"/>
</dbReference>
<dbReference type="EMBL" id="JAEPRB010000049">
    <property type="protein sequence ID" value="KAG2224065.1"/>
    <property type="molecule type" value="Genomic_DNA"/>
</dbReference>
<dbReference type="PROSITE" id="PS50330">
    <property type="entry name" value="UIM"/>
    <property type="match status" value="2"/>
</dbReference>
<gene>
    <name evidence="14" type="ORF">INT45_004946</name>
</gene>
<sequence>MVSLWWGQSALDELIAKATSEFLPAGQEDLALHLEISDQIRSKKVNAKDAMRSLKRRLEHTNPNVQMSTLSLVDTCVKNSGDQFVREVASREFMDQLTSMARSPAGCNPDVKNKILSIIQTWSVAAKGNPALAYITDTHRLLQAEGHVFPPMNAAVDSIFLETSAPPEWSDSDVCERCRTAFTMTNRKHHCRQCGKTFCQECSAKTMPLPHLGIDEEVRVCDGCHIKLKLAKAAKKNVLPPLPFSPPSQATAVPQPSYQQHSAPSSQSVPTSGAVPPPGAEEDFDEDMKKAIEMSLKEAEQQKNFGRGYTPSQQPSKSTPTTTATTTTTTTAAQANQEEEEDPELAAAIAASLREMQLSSNTSKSSDWEQRALQPNPDDISRVEMENVELFSTLIERIHARGGDISNDPQINKLYTQIGALQPKLVKTLADVINKHKILVTLNDKMNAAVKAYDRLLEERVAGAYNRSSNIPSSSYYTNPVHQAGYPHAPPAMTPQTEHAHVSVYPQQPPVMNNGGYQQQSYNNTSEAVVYPPTNTNYHIPSAPAPEFQGHGYSPAENPAQQQDQAYPPPPPPQQQQQPQQYPPPPPQSQQQDQGSYYYPQQQSQQQQQQPMYGYQPSPQQHAPVQKQPVVEDSPLIDLS</sequence>
<dbReference type="GO" id="GO:0008270">
    <property type="term" value="F:zinc ion binding"/>
    <property type="evidence" value="ECO:0007669"/>
    <property type="project" value="UniProtKB-KW"/>
</dbReference>
<evidence type="ECO:0000256" key="10">
    <source>
        <dbReference type="PROSITE-ProRule" id="PRU00091"/>
    </source>
</evidence>
<dbReference type="Proteomes" id="UP000646827">
    <property type="component" value="Unassembled WGS sequence"/>
</dbReference>
<evidence type="ECO:0000256" key="3">
    <source>
        <dbReference type="ARBA" id="ARBA00017753"/>
    </source>
</evidence>
<feature type="compositionally biased region" description="Polar residues" evidence="11">
    <location>
        <begin position="247"/>
        <end position="271"/>
    </location>
</feature>
<feature type="domain" description="FYVE-type" evidence="12">
    <location>
        <begin position="169"/>
        <end position="229"/>
    </location>
</feature>
<dbReference type="OrthoDB" id="957735at2759"/>
<organism evidence="14 15">
    <name type="scientific">Circinella minor</name>
    <dbReference type="NCBI Taxonomy" id="1195481"/>
    <lineage>
        <taxon>Eukaryota</taxon>
        <taxon>Fungi</taxon>
        <taxon>Fungi incertae sedis</taxon>
        <taxon>Mucoromycota</taxon>
        <taxon>Mucoromycotina</taxon>
        <taxon>Mucoromycetes</taxon>
        <taxon>Mucorales</taxon>
        <taxon>Lichtheimiaceae</taxon>
        <taxon>Circinella</taxon>
    </lineage>
</organism>
<feature type="domain" description="VHS" evidence="13">
    <location>
        <begin position="20"/>
        <end position="150"/>
    </location>
</feature>
<dbReference type="SMART" id="SM00064">
    <property type="entry name" value="FYVE"/>
    <property type="match status" value="1"/>
</dbReference>
<dbReference type="InterPro" id="IPR002014">
    <property type="entry name" value="VHS_dom"/>
</dbReference>
<dbReference type="GO" id="GO:0006623">
    <property type="term" value="P:protein targeting to vacuole"/>
    <property type="evidence" value="ECO:0007669"/>
    <property type="project" value="TreeGrafter"/>
</dbReference>
<dbReference type="InterPro" id="IPR013083">
    <property type="entry name" value="Znf_RING/FYVE/PHD"/>
</dbReference>
<dbReference type="InterPro" id="IPR000306">
    <property type="entry name" value="Znf_FYVE"/>
</dbReference>
<dbReference type="Gene3D" id="6.10.140.100">
    <property type="match status" value="1"/>
</dbReference>
<evidence type="ECO:0000313" key="14">
    <source>
        <dbReference type="EMBL" id="KAG2224065.1"/>
    </source>
</evidence>
<dbReference type="Pfam" id="PF02809">
    <property type="entry name" value="UIM"/>
    <property type="match status" value="2"/>
</dbReference>
<dbReference type="PANTHER" id="PTHR47794:SF1">
    <property type="entry name" value="VACUOLAR PROTEIN SORTING-ASSOCIATED PROTEIN 27"/>
    <property type="match status" value="1"/>
</dbReference>
<evidence type="ECO:0000256" key="1">
    <source>
        <dbReference type="ARBA" id="ARBA00004125"/>
    </source>
</evidence>
<keyword evidence="15" id="KW-1185">Reference proteome</keyword>
<comment type="subcellular location">
    <subcellularLocation>
        <location evidence="1">Endosome membrane</location>
        <topology evidence="1">Peripheral membrane protein</topology>
        <orientation evidence="1">Cytoplasmic side</orientation>
    </subcellularLocation>
</comment>
<feature type="compositionally biased region" description="Low complexity" evidence="11">
    <location>
        <begin position="589"/>
        <end position="621"/>
    </location>
</feature>
<dbReference type="InterPro" id="IPR049425">
    <property type="entry name" value="Vps27_GAT-like"/>
</dbReference>
<dbReference type="CDD" id="cd16979">
    <property type="entry name" value="VHS_Vps27"/>
    <property type="match status" value="1"/>
</dbReference>
<evidence type="ECO:0000256" key="5">
    <source>
        <dbReference type="ARBA" id="ARBA00022737"/>
    </source>
</evidence>
<dbReference type="PANTHER" id="PTHR47794">
    <property type="entry name" value="VACUOLAR PROTEIN SORTING-ASSOCIATED PROTEIN 27"/>
    <property type="match status" value="1"/>
</dbReference>
<proteinExistence type="inferred from homology"/>
<dbReference type="GO" id="GO:0043328">
    <property type="term" value="P:protein transport to vacuole involved in ubiquitin-dependent protein catabolic process via the multivesicular body sorting pathway"/>
    <property type="evidence" value="ECO:0007669"/>
    <property type="project" value="TreeGrafter"/>
</dbReference>
<evidence type="ECO:0000259" key="12">
    <source>
        <dbReference type="PROSITE" id="PS50178"/>
    </source>
</evidence>
<keyword evidence="7 10" id="KW-0863">Zinc-finger</keyword>
<dbReference type="GO" id="GO:0032266">
    <property type="term" value="F:phosphatidylinositol-3-phosphate binding"/>
    <property type="evidence" value="ECO:0007669"/>
    <property type="project" value="TreeGrafter"/>
</dbReference>
<keyword evidence="8" id="KW-0862">Zinc</keyword>
<reference evidence="14 15" key="1">
    <citation type="submission" date="2020-12" db="EMBL/GenBank/DDBJ databases">
        <title>Metabolic potential, ecology and presence of endohyphal bacteria is reflected in genomic diversity of Mucoromycotina.</title>
        <authorList>
            <person name="Muszewska A."/>
            <person name="Okrasinska A."/>
            <person name="Steczkiewicz K."/>
            <person name="Drgas O."/>
            <person name="Orlowska M."/>
            <person name="Perlinska-Lenart U."/>
            <person name="Aleksandrzak-Piekarczyk T."/>
            <person name="Szatraj K."/>
            <person name="Zielenkiewicz U."/>
            <person name="Pilsyk S."/>
            <person name="Malc E."/>
            <person name="Mieczkowski P."/>
            <person name="Kruszewska J.S."/>
            <person name="Biernat P."/>
            <person name="Pawlowska J."/>
        </authorList>
    </citation>
    <scope>NUCLEOTIDE SEQUENCE [LARGE SCALE GENOMIC DNA]</scope>
    <source>
        <strain evidence="14 15">CBS 142.35</strain>
    </source>
</reference>
<dbReference type="Gene3D" id="1.20.5.1940">
    <property type="match status" value="1"/>
</dbReference>